<dbReference type="EMBL" id="CP073754">
    <property type="protein sequence ID" value="QWF71424.1"/>
    <property type="molecule type" value="Genomic_DNA"/>
</dbReference>
<sequence length="82" mass="9075">MSVSNIAVKKKWIIRLNQGNTYSSNFSTGLSCIANSSMTIQQMKSDQPPLSTIRLNLYTLNKAMFALLVDAGIEAAQLFYVI</sequence>
<accession>A0A975MQ48</accession>
<gene>
    <name evidence="1" type="ORF">KEF85_02760</name>
</gene>
<protein>
    <submittedName>
        <fullName evidence="1">Uncharacterized protein</fullName>
    </submittedName>
</protein>
<evidence type="ECO:0000313" key="2">
    <source>
        <dbReference type="Proteomes" id="UP000676649"/>
    </source>
</evidence>
<name>A0A975MQ48_9GAMM</name>
<dbReference type="KEGG" id="mpad:KEF85_02760"/>
<organism evidence="1 2">
    <name type="scientific">Methylomonas paludis</name>
    <dbReference type="NCBI Taxonomy" id="1173101"/>
    <lineage>
        <taxon>Bacteria</taxon>
        <taxon>Pseudomonadati</taxon>
        <taxon>Pseudomonadota</taxon>
        <taxon>Gammaproteobacteria</taxon>
        <taxon>Methylococcales</taxon>
        <taxon>Methylococcaceae</taxon>
        <taxon>Methylomonas</taxon>
    </lineage>
</organism>
<keyword evidence="2" id="KW-1185">Reference proteome</keyword>
<dbReference type="AlphaFoldDB" id="A0A975MQ48"/>
<dbReference type="Proteomes" id="UP000676649">
    <property type="component" value="Chromosome"/>
</dbReference>
<proteinExistence type="predicted"/>
<dbReference type="RefSeq" id="WP_215583209.1">
    <property type="nucleotide sequence ID" value="NZ_CP073754.1"/>
</dbReference>
<evidence type="ECO:0000313" key="1">
    <source>
        <dbReference type="EMBL" id="QWF71424.1"/>
    </source>
</evidence>
<reference evidence="1" key="1">
    <citation type="submission" date="2021-04" db="EMBL/GenBank/DDBJ databases">
        <title>Draft genome sequence data of methanotrophic Methylovulum sp. strain S1L and Methylomonas sp. strain S2AM isolated from boreal lake water columns.</title>
        <authorList>
            <person name="Rissanen A.J."/>
            <person name="Mangayil R."/>
            <person name="Svenning M.M."/>
            <person name="Khanongnuch R."/>
        </authorList>
    </citation>
    <scope>NUCLEOTIDE SEQUENCE</scope>
    <source>
        <strain evidence="1">S2AM</strain>
    </source>
</reference>